<protein>
    <submittedName>
        <fullName evidence="2">Uncharacterized protein</fullName>
    </submittedName>
</protein>
<keyword evidence="3" id="KW-1185">Reference proteome</keyword>
<evidence type="ECO:0000313" key="2">
    <source>
        <dbReference type="EMBL" id="OIV36976.1"/>
    </source>
</evidence>
<name>A0A1J7C5Z9_9ACTN</name>
<organism evidence="2 3">
    <name type="scientific">Mangrovactinospora gilvigrisea</name>
    <dbReference type="NCBI Taxonomy" id="1428644"/>
    <lineage>
        <taxon>Bacteria</taxon>
        <taxon>Bacillati</taxon>
        <taxon>Actinomycetota</taxon>
        <taxon>Actinomycetes</taxon>
        <taxon>Kitasatosporales</taxon>
        <taxon>Streptomycetaceae</taxon>
        <taxon>Mangrovactinospora</taxon>
    </lineage>
</organism>
<feature type="transmembrane region" description="Helical" evidence="1">
    <location>
        <begin position="32"/>
        <end position="53"/>
    </location>
</feature>
<dbReference type="AlphaFoldDB" id="A0A1J7C5Z9"/>
<keyword evidence="1" id="KW-1133">Transmembrane helix</keyword>
<comment type="caution">
    <text evidence="2">The sequence shown here is derived from an EMBL/GenBank/DDBJ whole genome shotgun (WGS) entry which is preliminary data.</text>
</comment>
<dbReference type="Proteomes" id="UP000243342">
    <property type="component" value="Unassembled WGS sequence"/>
</dbReference>
<sequence length="63" mass="6450">MNALLLIAWTALKGRAQLARDTAREKGAISTELAIVVATLVVIAGIVAGILVAKARAKADAIP</sequence>
<evidence type="ECO:0000313" key="3">
    <source>
        <dbReference type="Proteomes" id="UP000243342"/>
    </source>
</evidence>
<accession>A0A1J7C5Z9</accession>
<keyword evidence="1" id="KW-0812">Transmembrane</keyword>
<proteinExistence type="predicted"/>
<dbReference type="STRING" id="1428644.BIV57_13375"/>
<reference evidence="2 3" key="1">
    <citation type="submission" date="2016-10" db="EMBL/GenBank/DDBJ databases">
        <title>Genome sequence of Streptomyces gilvigriseus MUSC 26.</title>
        <authorList>
            <person name="Lee L.-H."/>
            <person name="Ser H.-L."/>
        </authorList>
    </citation>
    <scope>NUCLEOTIDE SEQUENCE [LARGE SCALE GENOMIC DNA]</scope>
    <source>
        <strain evidence="2 3">MUSC 26</strain>
    </source>
</reference>
<keyword evidence="1" id="KW-0472">Membrane</keyword>
<dbReference type="RefSeq" id="WP_071657051.1">
    <property type="nucleotide sequence ID" value="NZ_MLCF01000067.1"/>
</dbReference>
<dbReference type="EMBL" id="MLCF01000067">
    <property type="protein sequence ID" value="OIV36976.1"/>
    <property type="molecule type" value="Genomic_DNA"/>
</dbReference>
<evidence type="ECO:0000256" key="1">
    <source>
        <dbReference type="SAM" id="Phobius"/>
    </source>
</evidence>
<gene>
    <name evidence="2" type="ORF">BIV57_13375</name>
</gene>